<geneLocation type="plasmid" evidence="8">
    <name>unnamed</name>
</geneLocation>
<comment type="similarity">
    <text evidence="1">Belongs to the peptidase S49 family.</text>
</comment>
<keyword evidence="6" id="KW-0472">Membrane</keyword>
<sequence length="352" mass="37906">MTTSETSDGNLPLSSQGPAKPRQTGESSSQQQLLLELIREMRGQRESFEQAQNLASAERRSERRWKTAFQLLVFGVPVLLGIFYFLFFLSSTGFQWGPFGKAVGVVRIEGPIASGERASADNIIPLLEKAFSNSSVEAVVLSIDSPGGAPVESERIYTAIGFYKKQYPKPIVAVVNNLGASAAYLVALHADRIVAGKYSLVGSIGAVIAPWQLDKAIAKLDISQRVYASGKLKAFLNPFTPVSPEVDAKAQMLVDQTAAVFVNEVKSRRASQLKPGVNIATGEVWPGPEALSVGLVDEIGTLDEFIRTNYKAGIYDFGPNASSTGFLGRAVQDAVVAVLERVALRSGEVQLR</sequence>
<dbReference type="EMBL" id="JAXOJX010000001">
    <property type="protein sequence ID" value="MDZ5455040.1"/>
    <property type="molecule type" value="Genomic_DNA"/>
</dbReference>
<dbReference type="Gene3D" id="3.90.226.10">
    <property type="entry name" value="2-enoyl-CoA Hydratase, Chain A, domain 1"/>
    <property type="match status" value="1"/>
</dbReference>
<dbReference type="PANTHER" id="PTHR42987">
    <property type="entry name" value="PEPTIDASE S49"/>
    <property type="match status" value="1"/>
</dbReference>
<evidence type="ECO:0000256" key="1">
    <source>
        <dbReference type="ARBA" id="ARBA00008683"/>
    </source>
</evidence>
<dbReference type="Proteomes" id="UP001293718">
    <property type="component" value="Unassembled WGS sequence"/>
</dbReference>
<reference evidence="8 9" key="1">
    <citation type="submission" date="2023-11" db="EMBL/GenBank/DDBJ databases">
        <title>Draft genome of Azohydromonas lata strain H1 (DSM1123), a polyhydroxyalkanoate producer.</title>
        <authorList>
            <person name="Traversa D."/>
            <person name="D'Addabbo P."/>
            <person name="Pazzani C."/>
            <person name="Manzari C."/>
            <person name="Chiara M."/>
            <person name="Scrascia M."/>
        </authorList>
    </citation>
    <scope>NUCLEOTIDE SEQUENCE [LARGE SCALE GENOMIC DNA]</scope>
    <source>
        <strain evidence="8 9">H1</strain>
        <plasmid evidence="8">unnamed</plasmid>
    </source>
</reference>
<keyword evidence="9" id="KW-1185">Reference proteome</keyword>
<dbReference type="Pfam" id="PF01343">
    <property type="entry name" value="Peptidase_S49"/>
    <property type="match status" value="1"/>
</dbReference>
<comment type="caution">
    <text evidence="8">The sequence shown here is derived from an EMBL/GenBank/DDBJ whole genome shotgun (WGS) entry which is preliminary data.</text>
</comment>
<dbReference type="SUPFAM" id="SSF52096">
    <property type="entry name" value="ClpP/crotonase"/>
    <property type="match status" value="1"/>
</dbReference>
<dbReference type="RefSeq" id="WP_322464139.1">
    <property type="nucleotide sequence ID" value="NZ_JAXOJX010000001.1"/>
</dbReference>
<keyword evidence="6" id="KW-0812">Transmembrane</keyword>
<evidence type="ECO:0000313" key="8">
    <source>
        <dbReference type="EMBL" id="MDZ5455040.1"/>
    </source>
</evidence>
<keyword evidence="8" id="KW-0614">Plasmid</keyword>
<evidence type="ECO:0000256" key="4">
    <source>
        <dbReference type="ARBA" id="ARBA00022825"/>
    </source>
</evidence>
<dbReference type="InterPro" id="IPR029045">
    <property type="entry name" value="ClpP/crotonase-like_dom_sf"/>
</dbReference>
<evidence type="ECO:0000256" key="6">
    <source>
        <dbReference type="SAM" id="Phobius"/>
    </source>
</evidence>
<dbReference type="GO" id="GO:0016787">
    <property type="term" value="F:hydrolase activity"/>
    <property type="evidence" value="ECO:0007669"/>
    <property type="project" value="UniProtKB-KW"/>
</dbReference>
<proteinExistence type="inferred from homology"/>
<keyword evidence="6" id="KW-1133">Transmembrane helix</keyword>
<keyword evidence="3 8" id="KW-0378">Hydrolase</keyword>
<evidence type="ECO:0000259" key="7">
    <source>
        <dbReference type="Pfam" id="PF01343"/>
    </source>
</evidence>
<evidence type="ECO:0000313" key="9">
    <source>
        <dbReference type="Proteomes" id="UP001293718"/>
    </source>
</evidence>
<name>A0ABU5I8Q6_9BURK</name>
<organism evidence="8 9">
    <name type="scientific">Azohydromonas lata</name>
    <dbReference type="NCBI Taxonomy" id="45677"/>
    <lineage>
        <taxon>Bacteria</taxon>
        <taxon>Pseudomonadati</taxon>
        <taxon>Pseudomonadota</taxon>
        <taxon>Betaproteobacteria</taxon>
        <taxon>Burkholderiales</taxon>
        <taxon>Sphaerotilaceae</taxon>
        <taxon>Azohydromonas</taxon>
    </lineage>
</organism>
<accession>A0ABU5I8Q6</accession>
<evidence type="ECO:0000256" key="2">
    <source>
        <dbReference type="ARBA" id="ARBA00022670"/>
    </source>
</evidence>
<feature type="domain" description="Peptidase S49" evidence="7">
    <location>
        <begin position="165"/>
        <end position="307"/>
    </location>
</feature>
<dbReference type="PANTHER" id="PTHR42987:SF8">
    <property type="entry name" value="PROTEINASE"/>
    <property type="match status" value="1"/>
</dbReference>
<feature type="compositionally biased region" description="Polar residues" evidence="5">
    <location>
        <begin position="1"/>
        <end position="17"/>
    </location>
</feature>
<keyword evidence="4" id="KW-0720">Serine protease</keyword>
<evidence type="ECO:0000256" key="5">
    <source>
        <dbReference type="SAM" id="MobiDB-lite"/>
    </source>
</evidence>
<feature type="region of interest" description="Disordered" evidence="5">
    <location>
        <begin position="1"/>
        <end position="31"/>
    </location>
</feature>
<dbReference type="CDD" id="cd07023">
    <property type="entry name" value="S49_Sppa_N_C"/>
    <property type="match status" value="1"/>
</dbReference>
<protein>
    <submittedName>
        <fullName evidence="8">S49 family peptidase</fullName>
        <ecNumber evidence="8">3.4.21.-</ecNumber>
    </submittedName>
</protein>
<dbReference type="Gene3D" id="6.20.330.10">
    <property type="match status" value="1"/>
</dbReference>
<dbReference type="EC" id="3.4.21.-" evidence="8"/>
<evidence type="ECO:0000256" key="3">
    <source>
        <dbReference type="ARBA" id="ARBA00022801"/>
    </source>
</evidence>
<keyword evidence="2" id="KW-0645">Protease</keyword>
<feature type="transmembrane region" description="Helical" evidence="6">
    <location>
        <begin position="68"/>
        <end position="89"/>
    </location>
</feature>
<dbReference type="InterPro" id="IPR047272">
    <property type="entry name" value="S49_SppA_C"/>
</dbReference>
<dbReference type="InterPro" id="IPR002142">
    <property type="entry name" value="Peptidase_S49"/>
</dbReference>
<gene>
    <name evidence="8" type="ORF">SM757_00495</name>
</gene>